<dbReference type="SUPFAM" id="SSF50370">
    <property type="entry name" value="Ricin B-like lectins"/>
    <property type="match status" value="1"/>
</dbReference>
<evidence type="ECO:0000259" key="14">
    <source>
        <dbReference type="SMART" id="SM00458"/>
    </source>
</evidence>
<dbReference type="GO" id="GO:0008593">
    <property type="term" value="P:regulation of Notch signaling pathway"/>
    <property type="evidence" value="ECO:0007669"/>
    <property type="project" value="TreeGrafter"/>
</dbReference>
<dbReference type="Proteomes" id="UP001378592">
    <property type="component" value="Unassembled WGS sequence"/>
</dbReference>
<dbReference type="GO" id="GO:0005112">
    <property type="term" value="F:Notch binding"/>
    <property type="evidence" value="ECO:0007669"/>
    <property type="project" value="TreeGrafter"/>
</dbReference>
<evidence type="ECO:0000256" key="1">
    <source>
        <dbReference type="ARBA" id="ARBA00001936"/>
    </source>
</evidence>
<comment type="caution">
    <text evidence="15">The sequence shown here is derived from an EMBL/GenBank/DDBJ whole genome shotgun (WGS) entry which is preliminary data.</text>
</comment>
<accession>A0AAN9Z785</accession>
<dbReference type="PANTHER" id="PTHR11675">
    <property type="entry name" value="N-ACETYLGALACTOSAMINYLTRANSFERASE"/>
    <property type="match status" value="1"/>
</dbReference>
<keyword evidence="9 13" id="KW-0472">Membrane</keyword>
<dbReference type="FunFam" id="3.90.550.10:FF:000053">
    <property type="entry name" value="Polypeptide N-acetylgalactosaminyltransferase"/>
    <property type="match status" value="1"/>
</dbReference>
<dbReference type="GO" id="GO:0030246">
    <property type="term" value="F:carbohydrate binding"/>
    <property type="evidence" value="ECO:0007669"/>
    <property type="project" value="UniProtKB-KW"/>
</dbReference>
<evidence type="ECO:0000256" key="10">
    <source>
        <dbReference type="ARBA" id="ARBA00023157"/>
    </source>
</evidence>
<dbReference type="AlphaFoldDB" id="A0AAN9Z785"/>
<evidence type="ECO:0000256" key="7">
    <source>
        <dbReference type="ARBA" id="ARBA00022989"/>
    </source>
</evidence>
<evidence type="ECO:0000256" key="5">
    <source>
        <dbReference type="ARBA" id="ARBA00022734"/>
    </source>
</evidence>
<dbReference type="InterPro" id="IPR045885">
    <property type="entry name" value="GalNAc-T"/>
</dbReference>
<dbReference type="EC" id="2.4.1.-" evidence="13"/>
<evidence type="ECO:0000256" key="9">
    <source>
        <dbReference type="ARBA" id="ARBA00023136"/>
    </source>
</evidence>
<dbReference type="Gene3D" id="2.80.10.50">
    <property type="match status" value="1"/>
</dbReference>
<feature type="transmembrane region" description="Helical" evidence="13">
    <location>
        <begin position="7"/>
        <end position="28"/>
    </location>
</feature>
<keyword evidence="6" id="KW-0735">Signal-anchor</keyword>
<dbReference type="SUPFAM" id="SSF53448">
    <property type="entry name" value="Nucleotide-diphospho-sugar transferases"/>
    <property type="match status" value="1"/>
</dbReference>
<dbReference type="PROSITE" id="PS50231">
    <property type="entry name" value="RICIN_B_LECTIN"/>
    <property type="match status" value="1"/>
</dbReference>
<dbReference type="FunFam" id="2.80.10.50:FF:000075">
    <property type="entry name" value="Polypeptide N-acetylgalactosaminyltransferase"/>
    <property type="match status" value="1"/>
</dbReference>
<keyword evidence="11" id="KW-0325">Glycoprotein</keyword>
<reference evidence="15 16" key="1">
    <citation type="submission" date="2024-03" db="EMBL/GenBank/DDBJ databases">
        <title>The genome assembly and annotation of the cricket Gryllus longicercus Weissman &amp; Gray.</title>
        <authorList>
            <person name="Szrajer S."/>
            <person name="Gray D."/>
            <person name="Ylla G."/>
        </authorList>
    </citation>
    <scope>NUCLEOTIDE SEQUENCE [LARGE SCALE GENOMIC DNA]</scope>
    <source>
        <strain evidence="15">DAG 2021-001</strain>
        <tissue evidence="15">Whole body minus gut</tissue>
    </source>
</reference>
<comment type="pathway">
    <text evidence="13">Protein modification; protein glycosylation.</text>
</comment>
<keyword evidence="13" id="KW-0328">Glycosyltransferase</keyword>
<dbReference type="GO" id="GO:0000139">
    <property type="term" value="C:Golgi membrane"/>
    <property type="evidence" value="ECO:0007669"/>
    <property type="project" value="UniProtKB-SubCell"/>
</dbReference>
<dbReference type="GO" id="GO:0006493">
    <property type="term" value="P:protein O-linked glycosylation"/>
    <property type="evidence" value="ECO:0007669"/>
    <property type="project" value="TreeGrafter"/>
</dbReference>
<comment type="cofactor">
    <cofactor evidence="1 13">
        <name>Mn(2+)</name>
        <dbReference type="ChEBI" id="CHEBI:29035"/>
    </cofactor>
</comment>
<evidence type="ECO:0000313" key="15">
    <source>
        <dbReference type="EMBL" id="KAK7865362.1"/>
    </source>
</evidence>
<feature type="domain" description="Ricin B lectin" evidence="14">
    <location>
        <begin position="513"/>
        <end position="635"/>
    </location>
</feature>
<sequence>MAFITRYNSFWFGIIFASATWTISLYLYTKLSKESYSSKWSTSQPFVAVNIPNKDHSALLKHETFLDTNKVDGDDILPFEGKGKSAYYNKRKYFKNSDGLIKHLQPVAPKSSKTLPDGLNDLGLVRNLEDQNIRDEGYSKHAFNVLVSQKLSLHRTVPDTRHPLCKKEKYSEHLPSSSIVICFYNEHYETLLRTIHSILDRTPEKLLHEIILVDDSSNISNLHDDLNMYIRNNLTSKVILLKTHRREGLIRARMFGAKEASGQVLVFLDSHVEVNVEWIEPLLARISASRTNVAVPIIDIVNADTFEYSASPLVRGGFNWGLHFKWENLPTGTLATEEDFVKPIKSPTMAGGLFAIDKSYFEELGEYDSGMNIWGGENLEISFRIWMCGGTLEIVPCSRVGHVFRRRRPYGSPSGEDTMTRNSLRVAHVWMDEFKDYFFKQRPHVKDVPYGDVSERINLRKRLACHSFQWYLQNVYPELSLPTDNAERLRQKWKAVKQPKYEPWHSRTRNYIGAYQIRLHNTSLCITSLKDVKTRGSLLMLAKCLRVKNQMWYETDKSELVLAQLLCLDASERMPKISKCHEMGGDQEWRHRDKTQTPIYNMAAGKCLAVEKVENGALVTMELCTQPERNQWDFVIAT</sequence>
<evidence type="ECO:0000256" key="11">
    <source>
        <dbReference type="ARBA" id="ARBA00023180"/>
    </source>
</evidence>
<comment type="subcellular location">
    <subcellularLocation>
        <location evidence="2 13">Golgi apparatus membrane</location>
        <topology evidence="2 13">Single-pass type II membrane protein</topology>
    </subcellularLocation>
</comment>
<keyword evidence="5 13" id="KW-0430">Lectin</keyword>
<dbReference type="Gene3D" id="3.90.550.10">
    <property type="entry name" value="Spore Coat Polysaccharide Biosynthesis Protein SpsA, Chain A"/>
    <property type="match status" value="1"/>
</dbReference>
<dbReference type="EMBL" id="JAZDUA010000178">
    <property type="protein sequence ID" value="KAK7865362.1"/>
    <property type="molecule type" value="Genomic_DNA"/>
</dbReference>
<dbReference type="InterPro" id="IPR029044">
    <property type="entry name" value="Nucleotide-diphossugar_trans"/>
</dbReference>
<evidence type="ECO:0000256" key="8">
    <source>
        <dbReference type="ARBA" id="ARBA00023034"/>
    </source>
</evidence>
<dbReference type="GO" id="GO:0004653">
    <property type="term" value="F:polypeptide N-acetylgalactosaminyltransferase activity"/>
    <property type="evidence" value="ECO:0007669"/>
    <property type="project" value="TreeGrafter"/>
</dbReference>
<keyword evidence="12 13" id="KW-0464">Manganese</keyword>
<dbReference type="InterPro" id="IPR001173">
    <property type="entry name" value="Glyco_trans_2-like"/>
</dbReference>
<name>A0AAN9Z785_9ORTH</name>
<dbReference type="CDD" id="cd23440">
    <property type="entry name" value="beta-trefoil_Ricin_GALNT11"/>
    <property type="match status" value="1"/>
</dbReference>
<keyword evidence="4 13" id="KW-0812">Transmembrane</keyword>
<organism evidence="15 16">
    <name type="scientific">Gryllus longicercus</name>
    <dbReference type="NCBI Taxonomy" id="2509291"/>
    <lineage>
        <taxon>Eukaryota</taxon>
        <taxon>Metazoa</taxon>
        <taxon>Ecdysozoa</taxon>
        <taxon>Arthropoda</taxon>
        <taxon>Hexapoda</taxon>
        <taxon>Insecta</taxon>
        <taxon>Pterygota</taxon>
        <taxon>Neoptera</taxon>
        <taxon>Polyneoptera</taxon>
        <taxon>Orthoptera</taxon>
        <taxon>Ensifera</taxon>
        <taxon>Gryllidea</taxon>
        <taxon>Grylloidea</taxon>
        <taxon>Gryllidae</taxon>
        <taxon>Gryllinae</taxon>
        <taxon>Gryllus</taxon>
    </lineage>
</organism>
<keyword evidence="13" id="KW-0808">Transferase</keyword>
<evidence type="ECO:0000256" key="3">
    <source>
        <dbReference type="ARBA" id="ARBA00005680"/>
    </source>
</evidence>
<protein>
    <recommendedName>
        <fullName evidence="13">Polypeptide N-acetylgalactosaminyltransferase</fullName>
        <ecNumber evidence="13">2.4.1.-</ecNumber>
    </recommendedName>
    <alternativeName>
        <fullName evidence="13">Protein-UDP acetylgalactosaminyltransferase</fullName>
    </alternativeName>
</protein>
<keyword evidence="10 13" id="KW-1015">Disulfide bond</keyword>
<dbReference type="Pfam" id="PF00652">
    <property type="entry name" value="Ricin_B_lectin"/>
    <property type="match status" value="1"/>
</dbReference>
<dbReference type="Pfam" id="PF00535">
    <property type="entry name" value="Glycos_transf_2"/>
    <property type="match status" value="1"/>
</dbReference>
<gene>
    <name evidence="15" type="ORF">R5R35_001852</name>
</gene>
<evidence type="ECO:0000256" key="6">
    <source>
        <dbReference type="ARBA" id="ARBA00022968"/>
    </source>
</evidence>
<dbReference type="InterPro" id="IPR035992">
    <property type="entry name" value="Ricin_B-like_lectins"/>
</dbReference>
<keyword evidence="7 13" id="KW-1133">Transmembrane helix</keyword>
<dbReference type="SMART" id="SM00458">
    <property type="entry name" value="RICIN"/>
    <property type="match status" value="1"/>
</dbReference>
<evidence type="ECO:0000256" key="2">
    <source>
        <dbReference type="ARBA" id="ARBA00004323"/>
    </source>
</evidence>
<evidence type="ECO:0000256" key="4">
    <source>
        <dbReference type="ARBA" id="ARBA00022692"/>
    </source>
</evidence>
<evidence type="ECO:0000313" key="16">
    <source>
        <dbReference type="Proteomes" id="UP001378592"/>
    </source>
</evidence>
<proteinExistence type="inferred from homology"/>
<evidence type="ECO:0000256" key="12">
    <source>
        <dbReference type="ARBA" id="ARBA00023211"/>
    </source>
</evidence>
<evidence type="ECO:0000256" key="13">
    <source>
        <dbReference type="RuleBase" id="RU361242"/>
    </source>
</evidence>
<dbReference type="CDD" id="cd02510">
    <property type="entry name" value="pp-GalNAc-T"/>
    <property type="match status" value="1"/>
</dbReference>
<keyword evidence="8 13" id="KW-0333">Golgi apparatus</keyword>
<dbReference type="PANTHER" id="PTHR11675:SF63">
    <property type="entry name" value="POLYPEPTIDE N-ACETYLGALACTOSAMINYLTRANSFERASE"/>
    <property type="match status" value="1"/>
</dbReference>
<keyword evidence="16" id="KW-1185">Reference proteome</keyword>
<comment type="similarity">
    <text evidence="3 13">Belongs to the glycosyltransferase 2 family. GalNAc-T subfamily.</text>
</comment>
<dbReference type="InterPro" id="IPR000772">
    <property type="entry name" value="Ricin_B_lectin"/>
</dbReference>